<dbReference type="EMBL" id="BNBD01000001">
    <property type="protein sequence ID" value="GHF28832.1"/>
    <property type="molecule type" value="Genomic_DNA"/>
</dbReference>
<name>A0A919AXX9_9ACTN</name>
<protein>
    <submittedName>
        <fullName evidence="1">Uncharacterized protein</fullName>
    </submittedName>
</protein>
<evidence type="ECO:0000313" key="1">
    <source>
        <dbReference type="EMBL" id="GHF28832.1"/>
    </source>
</evidence>
<sequence length="369" mass="37038">MGVTSATAHDGTPVVVRPGRYRQFPSGHRRFALVVEQGAADSFQVEAAAGGSPYEECRTVVAAPGHTLADLLRTELPDDCDVLVVAAADALLSAPPAAVGPGRTVATVRAGGEGPAGVRARALLAALEQSDPGDLRCRAEELASAVDGAAGLRVDDPLTGATAVLSYASPTWSEWDAGFFRPGSALPAPTGRLRLAAGAAATGSGLDGQVTVKGRPVVRARDARAGSAQQVYERLTGLFHYPLVLSVDHGTVTGLKAAAAGSAAAGAELERLFALHPGHALAGALEFGLNTAVAAQPFNTEANAAATGRATASAHLVLGSLGHTPYELALPLSTSTVGALGTGTPLAGAGTDPAGDRARRHQVAVPVTG</sequence>
<keyword evidence="2" id="KW-1185">Reference proteome</keyword>
<evidence type="ECO:0000313" key="2">
    <source>
        <dbReference type="Proteomes" id="UP000638313"/>
    </source>
</evidence>
<reference evidence="1" key="2">
    <citation type="submission" date="2020-09" db="EMBL/GenBank/DDBJ databases">
        <authorList>
            <person name="Sun Q."/>
            <person name="Ohkuma M."/>
        </authorList>
    </citation>
    <scope>NUCLEOTIDE SEQUENCE</scope>
    <source>
        <strain evidence="1">JCM 4059</strain>
    </source>
</reference>
<proteinExistence type="predicted"/>
<accession>A0A919AXX9</accession>
<dbReference type="Proteomes" id="UP000638313">
    <property type="component" value="Unassembled WGS sequence"/>
</dbReference>
<reference evidence="1" key="1">
    <citation type="journal article" date="2014" name="Int. J. Syst. Evol. Microbiol.">
        <title>Complete genome sequence of Corynebacterium casei LMG S-19264T (=DSM 44701T), isolated from a smear-ripened cheese.</title>
        <authorList>
            <consortium name="US DOE Joint Genome Institute (JGI-PGF)"/>
            <person name="Walter F."/>
            <person name="Albersmeier A."/>
            <person name="Kalinowski J."/>
            <person name="Ruckert C."/>
        </authorList>
    </citation>
    <scope>NUCLEOTIDE SEQUENCE</scope>
    <source>
        <strain evidence="1">JCM 4059</strain>
    </source>
</reference>
<comment type="caution">
    <text evidence="1">The sequence shown here is derived from an EMBL/GenBank/DDBJ whole genome shotgun (WGS) entry which is preliminary data.</text>
</comment>
<gene>
    <name evidence="1" type="ORF">GCM10010218_07480</name>
</gene>
<dbReference type="AlphaFoldDB" id="A0A919AXX9"/>
<organism evidence="1 2">
    <name type="scientific">Streptomyces mashuensis</name>
    <dbReference type="NCBI Taxonomy" id="33904"/>
    <lineage>
        <taxon>Bacteria</taxon>
        <taxon>Bacillati</taxon>
        <taxon>Actinomycetota</taxon>
        <taxon>Actinomycetes</taxon>
        <taxon>Kitasatosporales</taxon>
        <taxon>Streptomycetaceae</taxon>
        <taxon>Streptomyces</taxon>
    </lineage>
</organism>